<sequence length="85" mass="9427">MSSIPVVKNVKAMLLPRAPSGDSSPNQIYSPYYTDTTMKPTVSSSPWNHTYYTNTTTTPTVSLFVEPDLLSLLQVSVDLPDPKHR</sequence>
<dbReference type="AlphaFoldDB" id="A0A8S9RY81"/>
<evidence type="ECO:0000313" key="1">
    <source>
        <dbReference type="EMBL" id="KAF2544983.1"/>
    </source>
</evidence>
<evidence type="ECO:0000313" key="3">
    <source>
        <dbReference type="Proteomes" id="UP000712600"/>
    </source>
</evidence>
<reference evidence="1" key="1">
    <citation type="submission" date="2019-12" db="EMBL/GenBank/DDBJ databases">
        <title>Genome sequencing and annotation of Brassica cretica.</title>
        <authorList>
            <person name="Studholme D.J."/>
            <person name="Sarris P.F."/>
        </authorList>
    </citation>
    <scope>NUCLEOTIDE SEQUENCE</scope>
    <source>
        <strain evidence="1">PFS-102/07</strain>
        <tissue evidence="1">Leaf</tissue>
    </source>
</reference>
<proteinExistence type="predicted"/>
<reference evidence="2" key="2">
    <citation type="submission" date="2019-12" db="EMBL/GenBank/DDBJ databases">
        <title>Genome sequencing and annotation of Brassica cretica.</title>
        <authorList>
            <person name="Studholme D.J."/>
            <person name="Sarris P."/>
        </authorList>
    </citation>
    <scope>NUCLEOTIDE SEQUENCE</scope>
    <source>
        <strain evidence="2">PFS-109/04</strain>
        <tissue evidence="2">Leaf</tissue>
    </source>
</reference>
<protein>
    <submittedName>
        <fullName evidence="2">Uncharacterized protein</fullName>
    </submittedName>
</protein>
<dbReference type="Proteomes" id="UP000712600">
    <property type="component" value="Unassembled WGS sequence"/>
</dbReference>
<evidence type="ECO:0000313" key="2">
    <source>
        <dbReference type="EMBL" id="KAF3586335.1"/>
    </source>
</evidence>
<gene>
    <name evidence="2" type="ORF">F2Q69_00031521</name>
    <name evidence="1" type="ORF">F2Q70_00023345</name>
</gene>
<accession>A0A8S9RY81</accession>
<dbReference type="EMBL" id="QGKX02000088">
    <property type="protein sequence ID" value="KAF3586335.1"/>
    <property type="molecule type" value="Genomic_DNA"/>
</dbReference>
<dbReference type="EMBL" id="QGKY02001925">
    <property type="protein sequence ID" value="KAF2544983.1"/>
    <property type="molecule type" value="Genomic_DNA"/>
</dbReference>
<comment type="caution">
    <text evidence="2">The sequence shown here is derived from an EMBL/GenBank/DDBJ whole genome shotgun (WGS) entry which is preliminary data.</text>
</comment>
<organism evidence="2 3">
    <name type="scientific">Brassica cretica</name>
    <name type="common">Mustard</name>
    <dbReference type="NCBI Taxonomy" id="69181"/>
    <lineage>
        <taxon>Eukaryota</taxon>
        <taxon>Viridiplantae</taxon>
        <taxon>Streptophyta</taxon>
        <taxon>Embryophyta</taxon>
        <taxon>Tracheophyta</taxon>
        <taxon>Spermatophyta</taxon>
        <taxon>Magnoliopsida</taxon>
        <taxon>eudicotyledons</taxon>
        <taxon>Gunneridae</taxon>
        <taxon>Pentapetalae</taxon>
        <taxon>rosids</taxon>
        <taxon>malvids</taxon>
        <taxon>Brassicales</taxon>
        <taxon>Brassicaceae</taxon>
        <taxon>Brassiceae</taxon>
        <taxon>Brassica</taxon>
    </lineage>
</organism>
<name>A0A8S9RY81_BRACR</name>